<dbReference type="Proteomes" id="UP000323425">
    <property type="component" value="Unassembled WGS sequence"/>
</dbReference>
<reference evidence="1 2" key="1">
    <citation type="journal article" date="2018" name="Plant Biotechnol. Rep.">
        <title>Diversity and antifungal activity of endophytic bacteria associated with Panax ginseng seedlings.</title>
        <authorList>
            <person name="Park J.M."/>
            <person name="Hong C.E."/>
            <person name="Jo S.H."/>
        </authorList>
    </citation>
    <scope>NUCLEOTIDE SEQUENCE [LARGE SCALE GENOMIC DNA]</scope>
    <source>
        <strain evidence="1 2">PgKB38</strain>
    </source>
</reference>
<evidence type="ECO:0000313" key="1">
    <source>
        <dbReference type="EMBL" id="KAA8561827.1"/>
    </source>
</evidence>
<comment type="caution">
    <text evidence="1">The sequence shown here is derived from an EMBL/GenBank/DDBJ whole genome shotgun (WGS) entry which is preliminary data.</text>
</comment>
<accession>A0A5M9IZH4</accession>
<name>A0A5M9IZH4_9PSED</name>
<sequence length="633" mass="68094">MEIHKEEDAGPIAYDLEIVGDILVGATVHGIYSYDRNGGAAEGISRFYWYINGVRLAEEGLLDIKLKPADAKKFLQFSVVPVASDGSEGGETFSDIYEVRSGFQNISDEENEWCYMKQRGNFSFHIPEPADRLLVSTGGVFAILVPETGDVYLEGQNGWGLPVPDEIRNYLKNNSAIKLFSSEFSFAALVSLGTTNQLLCWGATIPAILPPLQGIRSVYSTRSAFAFIYDKPQPGENSIGALGPLNNPASTVPADIQRALWFDPPDAIYAADDAFAVRTVGGRVYAWGIPENGGSIPANVRTQLDRMFVVKIVASAISFCAIAEDGDIVVWGHATGGGTIPADRLERILDDGGVQSVIAATCAFCAITKNRQRAISWGREGEGGNMSASAAALALRGNIVICKAARWAFLMVNGSGQAEAWGATKYGGAPLDLQTKEEISAALEDADPVPGYPRRMSEKSSMQKRHFNVSSSVNTNNGSVSVYSNDVSFFVLGRYEDGRTSSLITTGLNTHGGQMSAALRQVLMASLIRDVYCTNGAYGVITTAGGTEGAVWVWGATLAMEDAGEIPPDLEVYLRSGVTELYSIKRYPYVQSPPPPPPVPQPVDPSFAAKRSDGTFVLWGGNVKNQHVDPRTR</sequence>
<dbReference type="Gene3D" id="2.130.10.30">
    <property type="entry name" value="Regulator of chromosome condensation 1/beta-lactamase-inhibitor protein II"/>
    <property type="match status" value="2"/>
</dbReference>
<dbReference type="SUPFAM" id="SSF50985">
    <property type="entry name" value="RCC1/BLIP-II"/>
    <property type="match status" value="1"/>
</dbReference>
<dbReference type="AlphaFoldDB" id="A0A5M9IZH4"/>
<dbReference type="RefSeq" id="WP_150293349.1">
    <property type="nucleotide sequence ID" value="NZ_VTFH01000001.1"/>
</dbReference>
<dbReference type="EMBL" id="VTFH01000001">
    <property type="protein sequence ID" value="KAA8561827.1"/>
    <property type="molecule type" value="Genomic_DNA"/>
</dbReference>
<gene>
    <name evidence="1" type="ORF">FX985_01892</name>
</gene>
<dbReference type="InterPro" id="IPR009091">
    <property type="entry name" value="RCC1/BLIP-II"/>
</dbReference>
<organism evidence="1 2">
    <name type="scientific">Pseudomonas extremaustralis</name>
    <dbReference type="NCBI Taxonomy" id="359110"/>
    <lineage>
        <taxon>Bacteria</taxon>
        <taxon>Pseudomonadati</taxon>
        <taxon>Pseudomonadota</taxon>
        <taxon>Gammaproteobacteria</taxon>
        <taxon>Pseudomonadales</taxon>
        <taxon>Pseudomonadaceae</taxon>
        <taxon>Pseudomonas</taxon>
    </lineage>
</organism>
<evidence type="ECO:0000313" key="2">
    <source>
        <dbReference type="Proteomes" id="UP000323425"/>
    </source>
</evidence>
<proteinExistence type="predicted"/>
<protein>
    <submittedName>
        <fullName evidence="1">Uncharacterized protein</fullName>
    </submittedName>
</protein>